<dbReference type="RefSeq" id="WP_162656560.1">
    <property type="nucleotide sequence ID" value="NZ_LR593887.1"/>
</dbReference>
<dbReference type="EMBL" id="LR586016">
    <property type="protein sequence ID" value="VIP01344.1"/>
    <property type="molecule type" value="Genomic_DNA"/>
</dbReference>
<accession>A0A6C2YJ03</accession>
<dbReference type="KEGG" id="tim:GMBLW1_26160"/>
<evidence type="ECO:0000313" key="3">
    <source>
        <dbReference type="Proteomes" id="UP000464378"/>
    </source>
</evidence>
<keyword evidence="3" id="KW-1185">Reference proteome</keyword>
<gene>
    <name evidence="2" type="ORF">GMBLW1_26160</name>
</gene>
<protein>
    <recommendedName>
        <fullName evidence="4">DUF4412 domain-containing protein</fullName>
    </recommendedName>
</protein>
<evidence type="ECO:0008006" key="4">
    <source>
        <dbReference type="Google" id="ProtNLM"/>
    </source>
</evidence>
<evidence type="ECO:0000256" key="1">
    <source>
        <dbReference type="SAM" id="SignalP"/>
    </source>
</evidence>
<reference evidence="2" key="1">
    <citation type="submission" date="2019-04" db="EMBL/GenBank/DDBJ databases">
        <authorList>
            <consortium name="Science for Life Laboratories"/>
        </authorList>
    </citation>
    <scope>NUCLEOTIDE SEQUENCE</scope>
    <source>
        <strain evidence="2">MBLW1</strain>
    </source>
</reference>
<feature type="chain" id="PRO_5036383860" description="DUF4412 domain-containing protein" evidence="1">
    <location>
        <begin position="22"/>
        <end position="438"/>
    </location>
</feature>
<dbReference type="AlphaFoldDB" id="A0A6C2YJ03"/>
<organism evidence="2">
    <name type="scientific">Tuwongella immobilis</name>
    <dbReference type="NCBI Taxonomy" id="692036"/>
    <lineage>
        <taxon>Bacteria</taxon>
        <taxon>Pseudomonadati</taxon>
        <taxon>Planctomycetota</taxon>
        <taxon>Planctomycetia</taxon>
        <taxon>Gemmatales</taxon>
        <taxon>Gemmataceae</taxon>
        <taxon>Tuwongella</taxon>
    </lineage>
</organism>
<dbReference type="EMBL" id="LR593887">
    <property type="protein sequence ID" value="VTR98125.1"/>
    <property type="molecule type" value="Genomic_DNA"/>
</dbReference>
<sequence length="438" mass="48238">MRMRAMLGLLSLLASATWSQAQTYSLTETRRVGETVRVELTTSVRSTMKVTSEGQTQAIPVRADGTHTFVQKTLATDKELATKVARFYETAKSEMLIGSEKLARTLRDDRRLIVAQKSPEGVTTFSPTGALNRDELDLVGEHFDTLYLAGILPNRDVKGDEIWKLGNPTVQALCLFDGLISHEMSGKVEEVKDGLAVLRITGPATGTEAGAMVRVQVDAKVSYDLLRKRILAIEWAQNDNRDLSPISPAMNSNITVTLKRTFLDEEPATLTSAALISVPTTDKVPEGMRQLQHIDPKGRYRFLYPREWTITGQTGNHLVMRLLDRGDFVAQATVSTWTKAAPGKHLTPDELKKLIGAQPGMELEGFLDEAEVPTDAGKWIYRITAKGVLNDIPVVQTFYAVAGPEGDQVVLFFTMKPGNVVKIGTHDVALVNSLEFTK</sequence>
<name>A0A6C2YJ03_9BACT</name>
<feature type="signal peptide" evidence="1">
    <location>
        <begin position="1"/>
        <end position="21"/>
    </location>
</feature>
<dbReference type="Proteomes" id="UP000464378">
    <property type="component" value="Chromosome"/>
</dbReference>
<proteinExistence type="predicted"/>
<keyword evidence="1" id="KW-0732">Signal</keyword>
<dbReference type="InParanoid" id="A0A6C2YJ03"/>
<evidence type="ECO:0000313" key="2">
    <source>
        <dbReference type="EMBL" id="VIP01344.1"/>
    </source>
</evidence>